<comment type="catalytic activity">
    <reaction evidence="11">
        <text>(9Z)-hexadecenoyl-[ACP] + malonyl-[ACP] + H(+) = 3-oxo-(11Z)-octadecenoyl-[ACP] + holo-[ACP] + CO2</text>
        <dbReference type="Rhea" id="RHEA:55040"/>
        <dbReference type="Rhea" id="RHEA-COMP:9623"/>
        <dbReference type="Rhea" id="RHEA-COMP:9685"/>
        <dbReference type="Rhea" id="RHEA-COMP:10800"/>
        <dbReference type="Rhea" id="RHEA-COMP:14074"/>
        <dbReference type="ChEBI" id="CHEBI:15378"/>
        <dbReference type="ChEBI" id="CHEBI:16526"/>
        <dbReference type="ChEBI" id="CHEBI:64479"/>
        <dbReference type="ChEBI" id="CHEBI:78449"/>
        <dbReference type="ChEBI" id="CHEBI:83989"/>
        <dbReference type="ChEBI" id="CHEBI:138538"/>
        <dbReference type="EC" id="2.3.1.179"/>
    </reaction>
</comment>
<dbReference type="PIRSF" id="PIRSF000447">
    <property type="entry name" value="KAS_II"/>
    <property type="match status" value="1"/>
</dbReference>
<evidence type="ECO:0000256" key="2">
    <source>
        <dbReference type="ARBA" id="ARBA00008467"/>
    </source>
</evidence>
<gene>
    <name evidence="16" type="primary">fabF</name>
    <name evidence="16" type="ORF">C4532_15315</name>
</gene>
<dbReference type="GO" id="GO:0006633">
    <property type="term" value="P:fatty acid biosynthetic process"/>
    <property type="evidence" value="ECO:0007669"/>
    <property type="project" value="UniProtKB-UniRule"/>
</dbReference>
<dbReference type="Pfam" id="PF02801">
    <property type="entry name" value="Ketoacyl-synt_C"/>
    <property type="match status" value="1"/>
</dbReference>
<sequence>MLRRVVITGAGVISPVGNTLEKFWDSLKVGRSGVKRLTHFDTSEYSSKVAGTVEDFKPDEYFSSKEIKRSDRFAQFALAASKMALVHSGIELDKMDRDRAGVLIGSGIGGIATMGEQHATFIERGQRRISPFAIPMLIINMASGIVAMSFGLKGPNTAVSTACATGSHAIGDAYRIIERDEADAMLAGGSEAALTDFGFGAFCAMRALTTSRNDEPERASRPFDRLRDGFVMSEGAGVIVLEEMEHARTRGANILGEIIGYGMSADAYHITAPSPDGEGAARAMRAGLKSARLAPEAISYINAHGTSTPLNDKLETDAVKAVFGDHARKLAISSTKSHMGHLLGAAGGVEAIATLFAMQESVVPPTINYEEPDPECDLDYVPNVAREMNVEYAMSNSFGFGGTNATLVFKRYQ</sequence>
<dbReference type="EC" id="2.3.1.179" evidence="3 11"/>
<evidence type="ECO:0000256" key="14">
    <source>
        <dbReference type="SAM" id="Phobius"/>
    </source>
</evidence>
<comment type="caution">
    <text evidence="16">The sequence shown here is derived from an EMBL/GenBank/DDBJ whole genome shotgun (WGS) entry which is preliminary data.</text>
</comment>
<dbReference type="InterPro" id="IPR018201">
    <property type="entry name" value="Ketoacyl_synth_AS"/>
</dbReference>
<evidence type="ECO:0000256" key="3">
    <source>
        <dbReference type="ARBA" id="ARBA00012356"/>
    </source>
</evidence>
<dbReference type="GO" id="GO:0005829">
    <property type="term" value="C:cytosol"/>
    <property type="evidence" value="ECO:0007669"/>
    <property type="project" value="TreeGrafter"/>
</dbReference>
<dbReference type="InterPro" id="IPR014031">
    <property type="entry name" value="Ketoacyl_synth_C"/>
</dbReference>
<dbReference type="InterPro" id="IPR017568">
    <property type="entry name" value="3-oxoacyl-ACP_synth-2"/>
</dbReference>
<dbReference type="AlphaFoldDB" id="A0A419ET64"/>
<dbReference type="Gene3D" id="3.40.47.10">
    <property type="match status" value="1"/>
</dbReference>
<keyword evidence="6 11" id="KW-0808">Transferase</keyword>
<evidence type="ECO:0000313" key="16">
    <source>
        <dbReference type="EMBL" id="RJP66985.1"/>
    </source>
</evidence>
<keyword evidence="9 11" id="KW-0275">Fatty acid biosynthesis</keyword>
<feature type="active site" description="For beta-ketoacyl synthase activity" evidence="12">
    <location>
        <position position="163"/>
    </location>
</feature>
<keyword evidence="7" id="KW-0276">Fatty acid metabolism</keyword>
<dbReference type="GO" id="GO:0004315">
    <property type="term" value="F:3-oxoacyl-[acyl-carrier-protein] synthase activity"/>
    <property type="evidence" value="ECO:0007669"/>
    <property type="project" value="UniProtKB-UniRule"/>
</dbReference>
<dbReference type="FunFam" id="3.40.47.10:FF:000009">
    <property type="entry name" value="3-oxoacyl-[acyl-carrier-protein] synthase 2"/>
    <property type="match status" value="1"/>
</dbReference>
<keyword evidence="5 11" id="KW-0444">Lipid biosynthesis</keyword>
<comment type="function">
    <text evidence="11">Involved in the type II fatty acid elongation cycle. Catalyzes the elongation of a wide range of acyl-ACP by the addition of two carbons from malonyl-ACP to an acyl acceptor. Can efficiently catalyze the conversion of palmitoleoyl-ACP (cis-hexadec-9-enoyl-ACP) to cis-vaccenoyl-ACP (cis-octadec-11-enoyl-ACP), an essential step in the thermal regulation of fatty acid composition.</text>
</comment>
<evidence type="ECO:0000256" key="9">
    <source>
        <dbReference type="ARBA" id="ARBA00023160"/>
    </source>
</evidence>
<dbReference type="NCBIfam" id="NF004970">
    <property type="entry name" value="PRK06333.1"/>
    <property type="match status" value="1"/>
</dbReference>
<name>A0A419ET64_9BACT</name>
<keyword evidence="14" id="KW-0472">Membrane</keyword>
<dbReference type="PANTHER" id="PTHR11712:SF336">
    <property type="entry name" value="3-OXOACYL-[ACYL-CARRIER-PROTEIN] SYNTHASE, MITOCHONDRIAL"/>
    <property type="match status" value="1"/>
</dbReference>
<comment type="catalytic activity">
    <reaction evidence="11">
        <text>a fatty acyl-[ACP] + malonyl-[ACP] + H(+) = a 3-oxoacyl-[ACP] + holo-[ACP] + CO2</text>
        <dbReference type="Rhea" id="RHEA:22836"/>
        <dbReference type="Rhea" id="RHEA-COMP:9623"/>
        <dbReference type="Rhea" id="RHEA-COMP:9685"/>
        <dbReference type="Rhea" id="RHEA-COMP:9916"/>
        <dbReference type="Rhea" id="RHEA-COMP:14125"/>
        <dbReference type="ChEBI" id="CHEBI:15378"/>
        <dbReference type="ChEBI" id="CHEBI:16526"/>
        <dbReference type="ChEBI" id="CHEBI:64479"/>
        <dbReference type="ChEBI" id="CHEBI:78449"/>
        <dbReference type="ChEBI" id="CHEBI:78776"/>
        <dbReference type="ChEBI" id="CHEBI:138651"/>
    </reaction>
</comment>
<dbReference type="NCBIfam" id="TIGR03150">
    <property type="entry name" value="fabF"/>
    <property type="match status" value="1"/>
</dbReference>
<evidence type="ECO:0000256" key="13">
    <source>
        <dbReference type="RuleBase" id="RU003694"/>
    </source>
</evidence>
<dbReference type="SUPFAM" id="SSF53901">
    <property type="entry name" value="Thiolase-like"/>
    <property type="match status" value="2"/>
</dbReference>
<dbReference type="InterPro" id="IPR014030">
    <property type="entry name" value="Ketoacyl_synth_N"/>
</dbReference>
<keyword evidence="10 11" id="KW-0012">Acyltransferase</keyword>
<evidence type="ECO:0000259" key="15">
    <source>
        <dbReference type="PROSITE" id="PS52004"/>
    </source>
</evidence>
<dbReference type="InterPro" id="IPR020841">
    <property type="entry name" value="PKS_Beta-ketoAc_synthase_dom"/>
</dbReference>
<dbReference type="InterPro" id="IPR000794">
    <property type="entry name" value="Beta-ketoacyl_synthase"/>
</dbReference>
<evidence type="ECO:0000256" key="1">
    <source>
        <dbReference type="ARBA" id="ARBA00005194"/>
    </source>
</evidence>
<keyword evidence="8" id="KW-0443">Lipid metabolism</keyword>
<dbReference type="PROSITE" id="PS00606">
    <property type="entry name" value="KS3_1"/>
    <property type="match status" value="1"/>
</dbReference>
<dbReference type="InterPro" id="IPR016039">
    <property type="entry name" value="Thiolase-like"/>
</dbReference>
<dbReference type="CDD" id="cd00834">
    <property type="entry name" value="KAS_I_II"/>
    <property type="match status" value="1"/>
</dbReference>
<evidence type="ECO:0000313" key="17">
    <source>
        <dbReference type="Proteomes" id="UP000285961"/>
    </source>
</evidence>
<organism evidence="16 17">
    <name type="scientific">Candidatus Abyssobacteria bacterium SURF_17</name>
    <dbReference type="NCBI Taxonomy" id="2093361"/>
    <lineage>
        <taxon>Bacteria</taxon>
        <taxon>Pseudomonadati</taxon>
        <taxon>Candidatus Hydrogenedentota</taxon>
        <taxon>Candidatus Abyssobacteria</taxon>
    </lineage>
</organism>
<evidence type="ECO:0000256" key="10">
    <source>
        <dbReference type="ARBA" id="ARBA00023315"/>
    </source>
</evidence>
<evidence type="ECO:0000256" key="6">
    <source>
        <dbReference type="ARBA" id="ARBA00022679"/>
    </source>
</evidence>
<dbReference type="Pfam" id="PF00109">
    <property type="entry name" value="ketoacyl-synt"/>
    <property type="match status" value="1"/>
</dbReference>
<dbReference type="Proteomes" id="UP000285961">
    <property type="component" value="Unassembled WGS sequence"/>
</dbReference>
<dbReference type="UniPathway" id="UPA00094"/>
<feature type="transmembrane region" description="Helical" evidence="14">
    <location>
        <begin position="132"/>
        <end position="152"/>
    </location>
</feature>
<evidence type="ECO:0000256" key="8">
    <source>
        <dbReference type="ARBA" id="ARBA00023098"/>
    </source>
</evidence>
<dbReference type="NCBIfam" id="NF005589">
    <property type="entry name" value="PRK07314.1"/>
    <property type="match status" value="1"/>
</dbReference>
<dbReference type="PANTHER" id="PTHR11712">
    <property type="entry name" value="POLYKETIDE SYNTHASE-RELATED"/>
    <property type="match status" value="1"/>
</dbReference>
<evidence type="ECO:0000256" key="7">
    <source>
        <dbReference type="ARBA" id="ARBA00022832"/>
    </source>
</evidence>
<comment type="similarity">
    <text evidence="2 11 13">Belongs to the thiolase-like superfamily. Beta-ketoacyl-ACP synthases family.</text>
</comment>
<evidence type="ECO:0000256" key="11">
    <source>
        <dbReference type="PIRNR" id="PIRNR000447"/>
    </source>
</evidence>
<keyword evidence="14" id="KW-1133">Transmembrane helix</keyword>
<accession>A0A419ET64</accession>
<evidence type="ECO:0000256" key="12">
    <source>
        <dbReference type="PIRSR" id="PIRSR000447-1"/>
    </source>
</evidence>
<dbReference type="EMBL" id="QZKI01000110">
    <property type="protein sequence ID" value="RJP66985.1"/>
    <property type="molecule type" value="Genomic_DNA"/>
</dbReference>
<proteinExistence type="inferred from homology"/>
<protein>
    <recommendedName>
        <fullName evidence="4 11">3-oxoacyl-[acyl-carrier-protein] synthase 2</fullName>
        <ecNumber evidence="3 11">2.3.1.179</ecNumber>
    </recommendedName>
</protein>
<feature type="domain" description="Ketosynthase family 3 (KS3)" evidence="15">
    <location>
        <begin position="2"/>
        <end position="411"/>
    </location>
</feature>
<dbReference type="PROSITE" id="PS52004">
    <property type="entry name" value="KS3_2"/>
    <property type="match status" value="1"/>
</dbReference>
<evidence type="ECO:0000256" key="4">
    <source>
        <dbReference type="ARBA" id="ARBA00014657"/>
    </source>
</evidence>
<reference evidence="16 17" key="1">
    <citation type="journal article" date="2017" name="ISME J.">
        <title>Energy and carbon metabolisms in a deep terrestrial subsurface fluid microbial community.</title>
        <authorList>
            <person name="Momper L."/>
            <person name="Jungbluth S.P."/>
            <person name="Lee M.D."/>
            <person name="Amend J.P."/>
        </authorList>
    </citation>
    <scope>NUCLEOTIDE SEQUENCE [LARGE SCALE GENOMIC DNA]</scope>
    <source>
        <strain evidence="16">SURF_17</strain>
    </source>
</reference>
<evidence type="ECO:0000256" key="5">
    <source>
        <dbReference type="ARBA" id="ARBA00022516"/>
    </source>
</evidence>
<comment type="pathway">
    <text evidence="1 11">Lipid metabolism; fatty acid biosynthesis.</text>
</comment>
<dbReference type="SMART" id="SM00825">
    <property type="entry name" value="PKS_KS"/>
    <property type="match status" value="1"/>
</dbReference>
<keyword evidence="14" id="KW-0812">Transmembrane</keyword>